<dbReference type="InterPro" id="IPR000760">
    <property type="entry name" value="Inositol_monophosphatase-like"/>
</dbReference>
<accession>A0ABS3WQK0</accession>
<dbReference type="CDD" id="cd01637">
    <property type="entry name" value="IMPase_like"/>
    <property type="match status" value="1"/>
</dbReference>
<dbReference type="Gene3D" id="3.40.190.80">
    <property type="match status" value="1"/>
</dbReference>
<dbReference type="PANTHER" id="PTHR20854:SF4">
    <property type="entry name" value="INOSITOL-1-MONOPHOSPHATASE-RELATED"/>
    <property type="match status" value="1"/>
</dbReference>
<proteinExistence type="predicted"/>
<keyword evidence="3" id="KW-1185">Reference proteome</keyword>
<name>A0ABS3WQK0_9ACTN</name>
<dbReference type="Pfam" id="PF00459">
    <property type="entry name" value="Inositol_P"/>
    <property type="match status" value="1"/>
</dbReference>
<dbReference type="Proteomes" id="UP001518976">
    <property type="component" value="Unassembled WGS sequence"/>
</dbReference>
<dbReference type="PRINTS" id="PR00377">
    <property type="entry name" value="IMPHPHTASES"/>
</dbReference>
<sequence length="283" mass="30081">MAAVEQAVLKTVEDQVMPRWRQLAEHEVETKTGSHDLVTVADQRAEQQLSGALRRLLPGSAVVGEETVHAHPATYAALEGPDPVWIIDPIDGTRQFVAGDEGFCTMVALAHDGETLAGWIVAPALRMTATARRGAGAFLNGMPLRAGSPEAGAPLRVAVSHPDYTDEFQERALRSLRTDGVDVRPTGSAGLEYVAIAHGRLDAVAYTWESAWDHAAGLLTVAEAGGASSTVADAPFRLAGGNALPFTAARDPETTRRMVGLLRDESDDPPHTDSDDSHRGRPA</sequence>
<dbReference type="SUPFAM" id="SSF56655">
    <property type="entry name" value="Carbohydrate phosphatase"/>
    <property type="match status" value="1"/>
</dbReference>
<evidence type="ECO:0000313" key="2">
    <source>
        <dbReference type="EMBL" id="MBO8185319.1"/>
    </source>
</evidence>
<organism evidence="2 3">
    <name type="scientific">Streptomyces spirodelae</name>
    <dbReference type="NCBI Taxonomy" id="2812904"/>
    <lineage>
        <taxon>Bacteria</taxon>
        <taxon>Bacillati</taxon>
        <taxon>Actinomycetota</taxon>
        <taxon>Actinomycetes</taxon>
        <taxon>Kitasatosporales</taxon>
        <taxon>Streptomycetaceae</taxon>
        <taxon>Streptomyces</taxon>
    </lineage>
</organism>
<evidence type="ECO:0000256" key="1">
    <source>
        <dbReference type="SAM" id="MobiDB-lite"/>
    </source>
</evidence>
<comment type="caution">
    <text evidence="2">The sequence shown here is derived from an EMBL/GenBank/DDBJ whole genome shotgun (WGS) entry which is preliminary data.</text>
</comment>
<evidence type="ECO:0000313" key="3">
    <source>
        <dbReference type="Proteomes" id="UP001518976"/>
    </source>
</evidence>
<reference evidence="2 3" key="1">
    <citation type="submission" date="2021-02" db="EMBL/GenBank/DDBJ databases">
        <title>Streptomyces spirodelae sp. nov., isolated from duckweed.</title>
        <authorList>
            <person name="Saimee Y."/>
            <person name="Duangmal K."/>
        </authorList>
    </citation>
    <scope>NUCLEOTIDE SEQUENCE [LARGE SCALE GENOMIC DNA]</scope>
    <source>
        <strain evidence="2 3">DW4-2</strain>
    </source>
</reference>
<gene>
    <name evidence="2" type="ORF">JW592_07565</name>
</gene>
<dbReference type="PANTHER" id="PTHR20854">
    <property type="entry name" value="INOSITOL MONOPHOSPHATASE"/>
    <property type="match status" value="1"/>
</dbReference>
<dbReference type="EMBL" id="JAFFZN010000005">
    <property type="protein sequence ID" value="MBO8185319.1"/>
    <property type="molecule type" value="Genomic_DNA"/>
</dbReference>
<protein>
    <submittedName>
        <fullName evidence="2">Inositol monophosphatase</fullName>
    </submittedName>
</protein>
<dbReference type="Gene3D" id="3.30.540.10">
    <property type="entry name" value="Fructose-1,6-Bisphosphatase, subunit A, domain 1"/>
    <property type="match status" value="1"/>
</dbReference>
<feature type="region of interest" description="Disordered" evidence="1">
    <location>
        <begin position="261"/>
        <end position="283"/>
    </location>
</feature>